<dbReference type="Pfam" id="PF13372">
    <property type="entry name" value="Alginate_exp"/>
    <property type="match status" value="1"/>
</dbReference>
<proteinExistence type="predicted"/>
<protein>
    <submittedName>
        <fullName evidence="2">Alginate export family protein</fullName>
    </submittedName>
</protein>
<dbReference type="AlphaFoldDB" id="A0A7Y3RN57"/>
<accession>A0A7Y3RN57</accession>
<comment type="caution">
    <text evidence="2">The sequence shown here is derived from an EMBL/GenBank/DDBJ whole genome shotgun (WGS) entry which is preliminary data.</text>
</comment>
<feature type="domain" description="Alginate export" evidence="1">
    <location>
        <begin position="24"/>
        <end position="436"/>
    </location>
</feature>
<dbReference type="RefSeq" id="WP_173199429.1">
    <property type="nucleotide sequence ID" value="NZ_JABFCX010000003.1"/>
</dbReference>
<evidence type="ECO:0000313" key="3">
    <source>
        <dbReference type="Proteomes" id="UP000536835"/>
    </source>
</evidence>
<evidence type="ECO:0000313" key="2">
    <source>
        <dbReference type="EMBL" id="NNU16710.1"/>
    </source>
</evidence>
<sequence>MVGIRTFLSAALAWGFFAQASAELRVEGELRARYESLDGQFRAGLEGSDQALFTRALFLAEWKTGRWAFGAEMQDSRAFLDDEGTPLSGGFVNASDLLQAYVSVDGPGLLGVGSDGRTVIGRQTISIGSKRQVERVSYANVIRSFTGIHHTSSTERGDHLHLFAAVPVERATGGREGAAENRFVADEEQWGRRFVGLHFRRPDAFPALAPDIMAELFVYGLYEQDTDDLEGPDRRYTWPGFRIWRPKAVGRWDIDLEPSYRFGKRHASSAPSDTEDLEVEAARVIAILGYTFDATWQPRLAAEWYYASGDEDPADGSFERYERLFGSRRTDLNNTSLHGPLTYANLNAPGARLELKPNAVTDARIAWSASALASETDQFQIARLRDSEGLSGRFMGHAVDMRARYLPKGQPLVYEIGGSLFTFGEFTKNAPDAPEGSRTLFGYAQATLSF</sequence>
<name>A0A7Y3RN57_9PROT</name>
<evidence type="ECO:0000259" key="1">
    <source>
        <dbReference type="Pfam" id="PF13372"/>
    </source>
</evidence>
<keyword evidence="3" id="KW-1185">Reference proteome</keyword>
<gene>
    <name evidence="2" type="ORF">HK107_10290</name>
</gene>
<organism evidence="2 3">
    <name type="scientific">Parvularcula mediterranea</name>
    <dbReference type="NCBI Taxonomy" id="2732508"/>
    <lineage>
        <taxon>Bacteria</taxon>
        <taxon>Pseudomonadati</taxon>
        <taxon>Pseudomonadota</taxon>
        <taxon>Alphaproteobacteria</taxon>
        <taxon>Parvularculales</taxon>
        <taxon>Parvularculaceae</taxon>
        <taxon>Parvularcula</taxon>
    </lineage>
</organism>
<dbReference type="EMBL" id="JABFCX010000003">
    <property type="protein sequence ID" value="NNU16710.1"/>
    <property type="molecule type" value="Genomic_DNA"/>
</dbReference>
<reference evidence="2 3" key="1">
    <citation type="submission" date="2020-05" db="EMBL/GenBank/DDBJ databases">
        <title>Parvularcula mediterraneae sp. nov., isolated from polypropylene straw from shallow seawater of the seashore of Laganas in Zakynthos island, Greece.</title>
        <authorList>
            <person name="Szabo I."/>
            <person name="Al-Omari J."/>
            <person name="Rado J."/>
            <person name="Szerdahelyi G.S."/>
        </authorList>
    </citation>
    <scope>NUCLEOTIDE SEQUENCE [LARGE SCALE GENOMIC DNA]</scope>
    <source>
        <strain evidence="2 3">ZS-1/3</strain>
    </source>
</reference>
<dbReference type="Proteomes" id="UP000536835">
    <property type="component" value="Unassembled WGS sequence"/>
</dbReference>
<dbReference type="InterPro" id="IPR025388">
    <property type="entry name" value="Alginate_export_dom"/>
</dbReference>
<dbReference type="InterPro" id="IPR053728">
    <property type="entry name" value="Alginate_Permeability_Chnl"/>
</dbReference>
<dbReference type="Gene3D" id="2.40.160.100">
    <property type="match status" value="1"/>
</dbReference>